<dbReference type="PANTHER" id="PTHR13483">
    <property type="entry name" value="BOX C_D SNORNA PROTEIN 1-RELATED"/>
    <property type="match status" value="1"/>
</dbReference>
<evidence type="ECO:0000256" key="5">
    <source>
        <dbReference type="SAM" id="MobiDB-lite"/>
    </source>
</evidence>
<dbReference type="CDD" id="cd23024">
    <property type="entry name" value="zf-HIT_ZNHIT2-3"/>
    <property type="match status" value="1"/>
</dbReference>
<dbReference type="Pfam" id="PF04438">
    <property type="entry name" value="zf-HIT"/>
    <property type="match status" value="1"/>
</dbReference>
<keyword evidence="2 4" id="KW-0863">Zinc-finger</keyword>
<evidence type="ECO:0000259" key="6">
    <source>
        <dbReference type="PROSITE" id="PS51083"/>
    </source>
</evidence>
<evidence type="ECO:0000313" key="7">
    <source>
        <dbReference type="EMBL" id="ODQ71309.1"/>
    </source>
</evidence>
<dbReference type="GO" id="GO:0070761">
    <property type="term" value="C:pre-snoRNP complex"/>
    <property type="evidence" value="ECO:0007669"/>
    <property type="project" value="TreeGrafter"/>
</dbReference>
<dbReference type="GO" id="GO:0048254">
    <property type="term" value="P:snoRNA localization"/>
    <property type="evidence" value="ECO:0007669"/>
    <property type="project" value="TreeGrafter"/>
</dbReference>
<dbReference type="GO" id="GO:0000492">
    <property type="term" value="P:box C/D snoRNP assembly"/>
    <property type="evidence" value="ECO:0007669"/>
    <property type="project" value="TreeGrafter"/>
</dbReference>
<dbReference type="GO" id="GO:0000463">
    <property type="term" value="P:maturation of LSU-rRNA from tricistronic rRNA transcript (SSU-rRNA, 5.8S rRNA, LSU-rRNA)"/>
    <property type="evidence" value="ECO:0007669"/>
    <property type="project" value="TreeGrafter"/>
</dbReference>
<accession>A0A1E3Q0T7</accession>
<keyword evidence="3" id="KW-0862">Zinc</keyword>
<dbReference type="Gene3D" id="3.30.60.190">
    <property type="match status" value="1"/>
</dbReference>
<reference evidence="7 8" key="1">
    <citation type="journal article" date="2016" name="Proc. Natl. Acad. Sci. U.S.A.">
        <title>Comparative genomics of biotechnologically important yeasts.</title>
        <authorList>
            <person name="Riley R."/>
            <person name="Haridas S."/>
            <person name="Wolfe K.H."/>
            <person name="Lopes M.R."/>
            <person name="Hittinger C.T."/>
            <person name="Goeker M."/>
            <person name="Salamov A.A."/>
            <person name="Wisecaver J.H."/>
            <person name="Long T.M."/>
            <person name="Calvey C.H."/>
            <person name="Aerts A.L."/>
            <person name="Barry K.W."/>
            <person name="Choi C."/>
            <person name="Clum A."/>
            <person name="Coughlan A.Y."/>
            <person name="Deshpande S."/>
            <person name="Douglass A.P."/>
            <person name="Hanson S.J."/>
            <person name="Klenk H.-P."/>
            <person name="LaButti K.M."/>
            <person name="Lapidus A."/>
            <person name="Lindquist E.A."/>
            <person name="Lipzen A.M."/>
            <person name="Meier-Kolthoff J.P."/>
            <person name="Ohm R.A."/>
            <person name="Otillar R.P."/>
            <person name="Pangilinan J.L."/>
            <person name="Peng Y."/>
            <person name="Rokas A."/>
            <person name="Rosa C.A."/>
            <person name="Scheuner C."/>
            <person name="Sibirny A.A."/>
            <person name="Slot J.C."/>
            <person name="Stielow J.B."/>
            <person name="Sun H."/>
            <person name="Kurtzman C.P."/>
            <person name="Blackwell M."/>
            <person name="Grigoriev I.V."/>
            <person name="Jeffries T.W."/>
        </authorList>
    </citation>
    <scope>NUCLEOTIDE SEQUENCE [LARGE SCALE GENOMIC DNA]</scope>
    <source>
        <strain evidence="7 8">NRRL Y-11557</strain>
    </source>
</reference>
<feature type="domain" description="HIT-type" evidence="6">
    <location>
        <begin position="17"/>
        <end position="50"/>
    </location>
</feature>
<sequence length="259" mass="27636">MMNTPPPSTAAPLQSSCVTCFKESPAYKCPACLARYCSVACFSTHKSRGCRGMRDVKDAVMKYIPRTELIGRQGYNSAAGSGAVGRGGDVREVREETRKAQRLRDRDYNFLSLIERRIGVQRNIAQDVLRRGTRRARGRGGGRGGRAGRGNISHKGRGVAEPSDKNVEEKRKSKENRSGTSDDSHSDSGSDSSSDASDESGSDVAPTEEVSSKLPALLSDTEVSDNDAPPEEASSKIATAIVEDASALSTRADAHAAGE</sequence>
<keyword evidence="1" id="KW-0479">Metal-binding</keyword>
<evidence type="ECO:0000256" key="4">
    <source>
        <dbReference type="PROSITE-ProRule" id="PRU00453"/>
    </source>
</evidence>
<evidence type="ECO:0000256" key="2">
    <source>
        <dbReference type="ARBA" id="ARBA00022771"/>
    </source>
</evidence>
<dbReference type="AlphaFoldDB" id="A0A1E3Q0T7"/>
<keyword evidence="8" id="KW-1185">Reference proteome</keyword>
<proteinExistence type="predicted"/>
<dbReference type="InterPro" id="IPR051639">
    <property type="entry name" value="BCD1"/>
</dbReference>
<protein>
    <recommendedName>
        <fullName evidence="6">HIT-type domain-containing protein</fullName>
    </recommendedName>
</protein>
<dbReference type="STRING" id="675824.A0A1E3Q0T7"/>
<feature type="compositionally biased region" description="Basic and acidic residues" evidence="5">
    <location>
        <begin position="162"/>
        <end position="188"/>
    </location>
</feature>
<evidence type="ECO:0000256" key="3">
    <source>
        <dbReference type="ARBA" id="ARBA00022833"/>
    </source>
</evidence>
<feature type="region of interest" description="Disordered" evidence="5">
    <location>
        <begin position="129"/>
        <end position="240"/>
    </location>
</feature>
<organism evidence="7 8">
    <name type="scientific">Lipomyces starkeyi NRRL Y-11557</name>
    <dbReference type="NCBI Taxonomy" id="675824"/>
    <lineage>
        <taxon>Eukaryota</taxon>
        <taxon>Fungi</taxon>
        <taxon>Dikarya</taxon>
        <taxon>Ascomycota</taxon>
        <taxon>Saccharomycotina</taxon>
        <taxon>Lipomycetes</taxon>
        <taxon>Lipomycetales</taxon>
        <taxon>Lipomycetaceae</taxon>
        <taxon>Lipomyces</taxon>
    </lineage>
</organism>
<dbReference type="GO" id="GO:0005634">
    <property type="term" value="C:nucleus"/>
    <property type="evidence" value="ECO:0007669"/>
    <property type="project" value="TreeGrafter"/>
</dbReference>
<dbReference type="OrthoDB" id="272357at2759"/>
<evidence type="ECO:0000313" key="8">
    <source>
        <dbReference type="Proteomes" id="UP000094385"/>
    </source>
</evidence>
<dbReference type="GO" id="GO:0008270">
    <property type="term" value="F:zinc ion binding"/>
    <property type="evidence" value="ECO:0007669"/>
    <property type="project" value="UniProtKB-UniRule"/>
</dbReference>
<dbReference type="PANTHER" id="PTHR13483:SF11">
    <property type="entry name" value="ZINC FINGER HIT DOMAIN-CONTAINING PROTEIN 3"/>
    <property type="match status" value="1"/>
</dbReference>
<dbReference type="SUPFAM" id="SSF144232">
    <property type="entry name" value="HIT/MYND zinc finger-like"/>
    <property type="match status" value="1"/>
</dbReference>
<dbReference type="EMBL" id="KV454298">
    <property type="protein sequence ID" value="ODQ71309.1"/>
    <property type="molecule type" value="Genomic_DNA"/>
</dbReference>
<feature type="compositionally biased region" description="Basic residues" evidence="5">
    <location>
        <begin position="131"/>
        <end position="140"/>
    </location>
</feature>
<dbReference type="InterPro" id="IPR007529">
    <property type="entry name" value="Znf_HIT"/>
</dbReference>
<name>A0A1E3Q0T7_LIPST</name>
<dbReference type="PROSITE" id="PS51083">
    <property type="entry name" value="ZF_HIT"/>
    <property type="match status" value="1"/>
</dbReference>
<dbReference type="Proteomes" id="UP000094385">
    <property type="component" value="Unassembled WGS sequence"/>
</dbReference>
<gene>
    <name evidence="7" type="ORF">LIPSTDRAFT_119316</name>
</gene>
<evidence type="ECO:0000256" key="1">
    <source>
        <dbReference type="ARBA" id="ARBA00022723"/>
    </source>
</evidence>